<dbReference type="InterPro" id="IPR013105">
    <property type="entry name" value="TPR_2"/>
</dbReference>
<name>A0D290_PARTE</name>
<gene>
    <name evidence="11" type="ORF">GSPATT00012663001</name>
</gene>
<dbReference type="GO" id="GO:0006457">
    <property type="term" value="P:protein folding"/>
    <property type="evidence" value="ECO:0000318"/>
    <property type="project" value="GO_Central"/>
</dbReference>
<evidence type="ECO:0000256" key="4">
    <source>
        <dbReference type="ARBA" id="ARBA00022803"/>
    </source>
</evidence>
<keyword evidence="12" id="KW-1185">Reference proteome</keyword>
<dbReference type="FunFam" id="2.40.100.10:FF:000025">
    <property type="entry name" value="Peptidyl-prolyl cis-trans isomerase CYP19-2"/>
    <property type="match status" value="1"/>
</dbReference>
<keyword evidence="6 7" id="KW-0413">Isomerase</keyword>
<dbReference type="eggNOG" id="KOG0543">
    <property type="taxonomic scope" value="Eukaryota"/>
</dbReference>
<dbReference type="InParanoid" id="A0D290"/>
<evidence type="ECO:0000313" key="12">
    <source>
        <dbReference type="Proteomes" id="UP000000600"/>
    </source>
</evidence>
<evidence type="ECO:0000256" key="6">
    <source>
        <dbReference type="ARBA" id="ARBA00023235"/>
    </source>
</evidence>
<sequence length="456" mass="51290">MAGYISLNEDGGIQKLTLQEGQGDLPQQGNVCEMFYTGKLEDGTVFDSNEGKDPFSFTLGEGEVIKGWDVGVASMKKGEKAQLKIKSDYGYGKQGSPPKIPGGATLIFDVQLVDFKEKQKQKWELSDEEKTTEAKKFKELGTTAFKEKNYPEAIKQYLEAASYFEAETEFAHEQKLASHLNLSLCYYYTKDYKESLDHASKVINDKPNHAQLVKAYYRRAIAHSSLGDYNEAKGDLKAAYAIDPNNQAVIEEMHEVQNKINLSKKKEKDIYGRLFQQSYYEEEAKPTSLEESDPSDMMNQKEWNLLYSRNLVLKTVENFRALCTGEKGVGKSGKNLHYKGCKFHRLIKDFMIQGGDFTQGNGTGGESIYGEKFADENFTHKHTGRGYLSMANAGANTNGSQFFILFKDTPWLDGKHVVFGKITKGIELLDVIEKIETEQDKPKVSIVIADCGELKQ</sequence>
<reference evidence="11 12" key="1">
    <citation type="journal article" date="2006" name="Nature">
        <title>Global trends of whole-genome duplications revealed by the ciliate Paramecium tetraurelia.</title>
        <authorList>
            <consortium name="Genoscope"/>
            <person name="Aury J.-M."/>
            <person name="Jaillon O."/>
            <person name="Duret L."/>
            <person name="Noel B."/>
            <person name="Jubin C."/>
            <person name="Porcel B.M."/>
            <person name="Segurens B."/>
            <person name="Daubin V."/>
            <person name="Anthouard V."/>
            <person name="Aiach N."/>
            <person name="Arnaiz O."/>
            <person name="Billaut A."/>
            <person name="Beisson J."/>
            <person name="Blanc I."/>
            <person name="Bouhouche K."/>
            <person name="Camara F."/>
            <person name="Duharcourt S."/>
            <person name="Guigo R."/>
            <person name="Gogendeau D."/>
            <person name="Katinka M."/>
            <person name="Keller A.-M."/>
            <person name="Kissmehl R."/>
            <person name="Klotz C."/>
            <person name="Koll F."/>
            <person name="Le Moue A."/>
            <person name="Lepere C."/>
            <person name="Malinsky S."/>
            <person name="Nowacki M."/>
            <person name="Nowak J.K."/>
            <person name="Plattner H."/>
            <person name="Poulain J."/>
            <person name="Ruiz F."/>
            <person name="Serrano V."/>
            <person name="Zagulski M."/>
            <person name="Dessen P."/>
            <person name="Betermier M."/>
            <person name="Weissenbach J."/>
            <person name="Scarpelli C."/>
            <person name="Schachter V."/>
            <person name="Sperling L."/>
            <person name="Meyer E."/>
            <person name="Cohen J."/>
            <person name="Wincker P."/>
        </authorList>
    </citation>
    <scope>NUCLEOTIDE SEQUENCE [LARGE SCALE GENOMIC DNA]</scope>
    <source>
        <strain evidence="11 12">Stock d4-2</strain>
    </source>
</reference>
<evidence type="ECO:0000313" key="11">
    <source>
        <dbReference type="EMBL" id="CAK77157.1"/>
    </source>
</evidence>
<evidence type="ECO:0000259" key="10">
    <source>
        <dbReference type="PROSITE" id="PS50072"/>
    </source>
</evidence>
<dbReference type="PANTHER" id="PTHR11071">
    <property type="entry name" value="PEPTIDYL-PROLYL CIS-TRANS ISOMERASE"/>
    <property type="match status" value="1"/>
</dbReference>
<dbReference type="SUPFAM" id="SSF50891">
    <property type="entry name" value="Cyclophilin-like"/>
    <property type="match status" value="1"/>
</dbReference>
<evidence type="ECO:0000256" key="8">
    <source>
        <dbReference type="PROSITE-ProRule" id="PRU00339"/>
    </source>
</evidence>
<dbReference type="OrthoDB" id="1902587at2759"/>
<evidence type="ECO:0000256" key="7">
    <source>
        <dbReference type="PROSITE-ProRule" id="PRU00277"/>
    </source>
</evidence>
<evidence type="ECO:0000256" key="3">
    <source>
        <dbReference type="ARBA" id="ARBA00022737"/>
    </source>
</evidence>
<keyword evidence="5 7" id="KW-0697">Rotamase</keyword>
<evidence type="ECO:0000256" key="2">
    <source>
        <dbReference type="ARBA" id="ARBA00013194"/>
    </source>
</evidence>
<dbReference type="InterPro" id="IPR001179">
    <property type="entry name" value="PPIase_FKBP_dom"/>
</dbReference>
<comment type="catalytic activity">
    <reaction evidence="1 7">
        <text>[protein]-peptidylproline (omega=180) = [protein]-peptidylproline (omega=0)</text>
        <dbReference type="Rhea" id="RHEA:16237"/>
        <dbReference type="Rhea" id="RHEA-COMP:10747"/>
        <dbReference type="Rhea" id="RHEA-COMP:10748"/>
        <dbReference type="ChEBI" id="CHEBI:83833"/>
        <dbReference type="ChEBI" id="CHEBI:83834"/>
        <dbReference type="EC" id="5.2.1.8"/>
    </reaction>
</comment>
<feature type="domain" description="PPIase FKBP-type" evidence="9">
    <location>
        <begin position="29"/>
        <end position="116"/>
    </location>
</feature>
<dbReference type="AlphaFoldDB" id="A0D290"/>
<dbReference type="FunCoup" id="A0D290">
    <property type="interactions" value="760"/>
</dbReference>
<dbReference type="InterPro" id="IPR002130">
    <property type="entry name" value="Cyclophilin-type_PPIase_dom"/>
</dbReference>
<dbReference type="KEGG" id="ptm:GSPATT00012663001"/>
<dbReference type="PROSITE" id="PS50072">
    <property type="entry name" value="CSA_PPIASE_2"/>
    <property type="match status" value="1"/>
</dbReference>
<keyword evidence="4 8" id="KW-0802">TPR repeat</keyword>
<dbReference type="GO" id="GO:0016018">
    <property type="term" value="F:cyclosporin A binding"/>
    <property type="evidence" value="ECO:0000318"/>
    <property type="project" value="GO_Central"/>
</dbReference>
<dbReference type="SMART" id="SM00028">
    <property type="entry name" value="TPR"/>
    <property type="match status" value="3"/>
</dbReference>
<dbReference type="PRINTS" id="PR00153">
    <property type="entry name" value="CSAPPISMRASE"/>
</dbReference>
<dbReference type="Pfam" id="PF00254">
    <property type="entry name" value="FKBP_C"/>
    <property type="match status" value="1"/>
</dbReference>
<organism evidence="11 12">
    <name type="scientific">Paramecium tetraurelia</name>
    <dbReference type="NCBI Taxonomy" id="5888"/>
    <lineage>
        <taxon>Eukaryota</taxon>
        <taxon>Sar</taxon>
        <taxon>Alveolata</taxon>
        <taxon>Ciliophora</taxon>
        <taxon>Intramacronucleata</taxon>
        <taxon>Oligohymenophorea</taxon>
        <taxon>Peniculida</taxon>
        <taxon>Parameciidae</taxon>
        <taxon>Paramecium</taxon>
    </lineage>
</organism>
<dbReference type="InterPro" id="IPR020892">
    <property type="entry name" value="Cyclophilin-type_PPIase_CS"/>
</dbReference>
<dbReference type="Gene3D" id="1.25.40.10">
    <property type="entry name" value="Tetratricopeptide repeat domain"/>
    <property type="match status" value="1"/>
</dbReference>
<dbReference type="GO" id="GO:0005737">
    <property type="term" value="C:cytoplasm"/>
    <property type="evidence" value="ECO:0000318"/>
    <property type="project" value="GO_Central"/>
</dbReference>
<evidence type="ECO:0000259" key="9">
    <source>
        <dbReference type="PROSITE" id="PS50059"/>
    </source>
</evidence>
<dbReference type="SUPFAM" id="SSF48452">
    <property type="entry name" value="TPR-like"/>
    <property type="match status" value="1"/>
</dbReference>
<dbReference type="GeneID" id="5030338"/>
<dbReference type="STRING" id="5888.A0D290"/>
<dbReference type="FunFam" id="1.25.40.10:FF:000052">
    <property type="entry name" value="Aryl-hydrocarbon-interacting protein-like 1"/>
    <property type="match status" value="1"/>
</dbReference>
<dbReference type="PROSITE" id="PS50059">
    <property type="entry name" value="FKBP_PPIASE"/>
    <property type="match status" value="1"/>
</dbReference>
<dbReference type="PROSITE" id="PS50005">
    <property type="entry name" value="TPR"/>
    <property type="match status" value="1"/>
</dbReference>
<accession>A0D290</accession>
<dbReference type="InterPro" id="IPR046357">
    <property type="entry name" value="PPIase_dom_sf"/>
</dbReference>
<dbReference type="Pfam" id="PF07719">
    <property type="entry name" value="TPR_2"/>
    <property type="match status" value="1"/>
</dbReference>
<dbReference type="InterPro" id="IPR029000">
    <property type="entry name" value="Cyclophilin-like_dom_sf"/>
</dbReference>
<protein>
    <recommendedName>
        <fullName evidence="2 7">peptidylprolyl isomerase</fullName>
        <ecNumber evidence="2 7">5.2.1.8</ecNumber>
    </recommendedName>
</protein>
<dbReference type="EC" id="5.2.1.8" evidence="2 7"/>
<feature type="repeat" description="TPR" evidence="8">
    <location>
        <begin position="213"/>
        <end position="246"/>
    </location>
</feature>
<dbReference type="GO" id="GO:0003755">
    <property type="term" value="F:peptidyl-prolyl cis-trans isomerase activity"/>
    <property type="evidence" value="ECO:0000318"/>
    <property type="project" value="GO_Central"/>
</dbReference>
<dbReference type="OMA" id="ETDFAHE"/>
<dbReference type="RefSeq" id="XP_001444554.1">
    <property type="nucleotide sequence ID" value="XM_001444517.2"/>
</dbReference>
<dbReference type="PANTHER" id="PTHR11071:SF561">
    <property type="entry name" value="PEPTIDYL-PROLYL CIS-TRANS ISOMERASE D-RELATED"/>
    <property type="match status" value="1"/>
</dbReference>
<feature type="domain" description="PPIase cyclophilin-type" evidence="10">
    <location>
        <begin position="314"/>
        <end position="453"/>
    </location>
</feature>
<dbReference type="InterPro" id="IPR019734">
    <property type="entry name" value="TPR_rpt"/>
</dbReference>
<dbReference type="Gene3D" id="3.10.50.40">
    <property type="match status" value="1"/>
</dbReference>
<evidence type="ECO:0000256" key="1">
    <source>
        <dbReference type="ARBA" id="ARBA00000971"/>
    </source>
</evidence>
<dbReference type="InterPro" id="IPR011990">
    <property type="entry name" value="TPR-like_helical_dom_sf"/>
</dbReference>
<dbReference type="Pfam" id="PF00160">
    <property type="entry name" value="Pro_isomerase"/>
    <property type="match status" value="1"/>
</dbReference>
<evidence type="ECO:0000256" key="5">
    <source>
        <dbReference type="ARBA" id="ARBA00023110"/>
    </source>
</evidence>
<proteinExistence type="predicted"/>
<dbReference type="Proteomes" id="UP000000600">
    <property type="component" value="Unassembled WGS sequence"/>
</dbReference>
<dbReference type="EMBL" id="CT868263">
    <property type="protein sequence ID" value="CAK77157.1"/>
    <property type="molecule type" value="Genomic_DNA"/>
</dbReference>
<dbReference type="SUPFAM" id="SSF54534">
    <property type="entry name" value="FKBP-like"/>
    <property type="match status" value="1"/>
</dbReference>
<dbReference type="eggNOG" id="KOG0865">
    <property type="taxonomic scope" value="Eukaryota"/>
</dbReference>
<dbReference type="HOGENOM" id="CLU_039800_1_0_1"/>
<dbReference type="PROSITE" id="PS00170">
    <property type="entry name" value="CSA_PPIASE_1"/>
    <property type="match status" value="1"/>
</dbReference>
<dbReference type="Gene3D" id="2.40.100.10">
    <property type="entry name" value="Cyclophilin-like"/>
    <property type="match status" value="1"/>
</dbReference>
<dbReference type="FunFam" id="3.10.50.40:FF:000006">
    <property type="entry name" value="Peptidyl-prolyl cis-trans isomerase"/>
    <property type="match status" value="1"/>
</dbReference>
<keyword evidence="3" id="KW-0677">Repeat</keyword>